<dbReference type="Proteomes" id="UP000253529">
    <property type="component" value="Unassembled WGS sequence"/>
</dbReference>
<proteinExistence type="predicted"/>
<name>A0A366F3D7_9HYPH</name>
<comment type="caution">
    <text evidence="3">The sequence shown here is derived from an EMBL/GenBank/DDBJ whole genome shotgun (WGS) entry which is preliminary data.</text>
</comment>
<keyword evidence="2" id="KW-0472">Membrane</keyword>
<evidence type="ECO:0000256" key="2">
    <source>
        <dbReference type="SAM" id="Phobius"/>
    </source>
</evidence>
<keyword evidence="2" id="KW-1133">Transmembrane helix</keyword>
<evidence type="ECO:0000313" key="3">
    <source>
        <dbReference type="EMBL" id="RBP09172.1"/>
    </source>
</evidence>
<feature type="region of interest" description="Disordered" evidence="1">
    <location>
        <begin position="129"/>
        <end position="201"/>
    </location>
</feature>
<feature type="transmembrane region" description="Helical" evidence="2">
    <location>
        <begin position="207"/>
        <end position="226"/>
    </location>
</feature>
<feature type="region of interest" description="Disordered" evidence="1">
    <location>
        <begin position="1"/>
        <end position="73"/>
    </location>
</feature>
<feature type="compositionally biased region" description="Basic and acidic residues" evidence="1">
    <location>
        <begin position="10"/>
        <end position="20"/>
    </location>
</feature>
<dbReference type="RefSeq" id="WP_113890791.1">
    <property type="nucleotide sequence ID" value="NZ_QNRK01000022.1"/>
</dbReference>
<feature type="compositionally biased region" description="Low complexity" evidence="1">
    <location>
        <begin position="23"/>
        <end position="37"/>
    </location>
</feature>
<reference evidence="3 4" key="1">
    <citation type="submission" date="2018-06" db="EMBL/GenBank/DDBJ databases">
        <title>Genomic Encyclopedia of Type Strains, Phase IV (KMG-IV): sequencing the most valuable type-strain genomes for metagenomic binning, comparative biology and taxonomic classification.</title>
        <authorList>
            <person name="Goeker M."/>
        </authorList>
    </citation>
    <scope>NUCLEOTIDE SEQUENCE [LARGE SCALE GENOMIC DNA]</scope>
    <source>
        <strain evidence="3 4">DSM 24875</strain>
    </source>
</reference>
<dbReference type="OrthoDB" id="7926359at2"/>
<dbReference type="AlphaFoldDB" id="A0A366F3D7"/>
<protein>
    <submittedName>
        <fullName evidence="3">Uncharacterized protein</fullName>
    </submittedName>
</protein>
<accession>A0A366F3D7</accession>
<keyword evidence="4" id="KW-1185">Reference proteome</keyword>
<organism evidence="3 4">
    <name type="scientific">Roseiarcus fermentans</name>
    <dbReference type="NCBI Taxonomy" id="1473586"/>
    <lineage>
        <taxon>Bacteria</taxon>
        <taxon>Pseudomonadati</taxon>
        <taxon>Pseudomonadota</taxon>
        <taxon>Alphaproteobacteria</taxon>
        <taxon>Hyphomicrobiales</taxon>
        <taxon>Roseiarcaceae</taxon>
        <taxon>Roseiarcus</taxon>
    </lineage>
</organism>
<keyword evidence="2" id="KW-0812">Transmembrane</keyword>
<evidence type="ECO:0000256" key="1">
    <source>
        <dbReference type="SAM" id="MobiDB-lite"/>
    </source>
</evidence>
<sequence length="453" mass="45225">MTAPDASAAADKDIRDEGGDRSPAPTEGTETTPAAAGRASAEGPGPDGRPTAGETSVSQAESPGAAPADALADARAALDRRDYATARRLFAARGRTDATNAIDAALAALDRKDYAAAREMFGALASIRSAAPPDPAGPAGEAERTPPSPPAVVGPLDALASIGPPAPPNRADPSGEAERAPPSPPAVIVPLDPDLHRPAPRAKRRRLSPLVAGLALLALCGVALAVSQRAGMLGALRAGALADLAAPAGAPPAKPAAAAEGEGAALHDLRAALADATARLDGLERETRARLDSLAERIDRSGAPTVVAARLDALEKAAPPSAGVADLAARLDRLEKKAAAVPPAPASDLAARLDKLEKKVAVAAAMKPAPAKPAVAAVASDPGPGARRLLPDYEVEDVQNGVAVVASRYGGPQQVTPGDVIPGAGRVLGIERRGGAWVVVTSNGVIASAPAPY</sequence>
<evidence type="ECO:0000313" key="4">
    <source>
        <dbReference type="Proteomes" id="UP000253529"/>
    </source>
</evidence>
<gene>
    <name evidence="3" type="ORF">DFR50_1229</name>
</gene>
<dbReference type="EMBL" id="QNRK01000022">
    <property type="protein sequence ID" value="RBP09172.1"/>
    <property type="molecule type" value="Genomic_DNA"/>
</dbReference>